<dbReference type="Proteomes" id="UP000230956">
    <property type="component" value="Unassembled WGS sequence"/>
</dbReference>
<evidence type="ECO:0000256" key="1">
    <source>
        <dbReference type="SAM" id="Coils"/>
    </source>
</evidence>
<feature type="coiled-coil region" evidence="1">
    <location>
        <begin position="48"/>
        <end position="110"/>
    </location>
</feature>
<sequence>MDIMGLIDRLEDVIANGRKIPLSASVVLQEHKLYDIIDELRAALPDELKQARWIVKERQEMIDEAEKERNRIIEEAMIRAEAMADEREVVKLAERRAHELIEAAQAREREIRLGAEDYADEMLANLEVNLGKLLTAVQRGRDRLQGRLER</sequence>
<dbReference type="EMBL" id="PFNG01000168">
    <property type="protein sequence ID" value="PIZ37597.1"/>
    <property type="molecule type" value="Genomic_DNA"/>
</dbReference>
<evidence type="ECO:0000313" key="2">
    <source>
        <dbReference type="EMBL" id="PIZ37597.1"/>
    </source>
</evidence>
<keyword evidence="1" id="KW-0175">Coiled coil</keyword>
<gene>
    <name evidence="2" type="ORF">COY37_07180</name>
</gene>
<organism evidence="2 3">
    <name type="scientific">Candidatus Aquicultor secundus</name>
    <dbReference type="NCBI Taxonomy" id="1973895"/>
    <lineage>
        <taxon>Bacteria</taxon>
        <taxon>Bacillati</taxon>
        <taxon>Actinomycetota</taxon>
        <taxon>Candidatus Aquicultoria</taxon>
        <taxon>Candidatus Aquicultorales</taxon>
        <taxon>Candidatus Aquicultoraceae</taxon>
        <taxon>Candidatus Aquicultor</taxon>
    </lineage>
</organism>
<evidence type="ECO:0000313" key="3">
    <source>
        <dbReference type="Proteomes" id="UP000230956"/>
    </source>
</evidence>
<proteinExistence type="predicted"/>
<name>A0A2M7T755_9ACTN</name>
<reference evidence="3" key="1">
    <citation type="submission" date="2017-09" db="EMBL/GenBank/DDBJ databases">
        <title>Depth-based differentiation of microbial function through sediment-hosted aquifers and enrichment of novel symbionts in the deep terrestrial subsurface.</title>
        <authorList>
            <person name="Probst A.J."/>
            <person name="Ladd B."/>
            <person name="Jarett J.K."/>
            <person name="Geller-Mcgrath D.E."/>
            <person name="Sieber C.M.K."/>
            <person name="Emerson J.B."/>
            <person name="Anantharaman K."/>
            <person name="Thomas B.C."/>
            <person name="Malmstrom R."/>
            <person name="Stieglmeier M."/>
            <person name="Klingl A."/>
            <person name="Woyke T."/>
            <person name="Ryan C.M."/>
            <person name="Banfield J.F."/>
        </authorList>
    </citation>
    <scope>NUCLEOTIDE SEQUENCE [LARGE SCALE GENOMIC DNA]</scope>
</reference>
<protein>
    <submittedName>
        <fullName evidence="2">ATPase</fullName>
    </submittedName>
</protein>
<comment type="caution">
    <text evidence="2">The sequence shown here is derived from an EMBL/GenBank/DDBJ whole genome shotgun (WGS) entry which is preliminary data.</text>
</comment>
<dbReference type="AlphaFoldDB" id="A0A2M7T755"/>
<accession>A0A2M7T755</accession>
<dbReference type="RefSeq" id="WP_286678545.1">
    <property type="nucleotide sequence ID" value="NZ_MNXI01000090.1"/>
</dbReference>